<dbReference type="Pfam" id="PF13440">
    <property type="entry name" value="Polysacc_synt_3"/>
    <property type="match status" value="1"/>
</dbReference>
<feature type="transmembrane region" description="Helical" evidence="7">
    <location>
        <begin position="246"/>
        <end position="265"/>
    </location>
</feature>
<dbReference type="RefSeq" id="WP_116303924.1">
    <property type="nucleotide sequence ID" value="NZ_NFZV01000033.1"/>
</dbReference>
<evidence type="ECO:0000313" key="9">
    <source>
        <dbReference type="Proteomes" id="UP000256763"/>
    </source>
</evidence>
<keyword evidence="6 7" id="KW-0472">Membrane</keyword>
<feature type="transmembrane region" description="Helical" evidence="7">
    <location>
        <begin position="149"/>
        <end position="170"/>
    </location>
</feature>
<protein>
    <submittedName>
        <fullName evidence="8">Uncharacterized protein</fullName>
    </submittedName>
</protein>
<feature type="transmembrane region" description="Helical" evidence="7">
    <location>
        <begin position="444"/>
        <end position="467"/>
    </location>
</feature>
<comment type="similarity">
    <text evidence="2">Belongs to the polysaccharide synthase family.</text>
</comment>
<evidence type="ECO:0000256" key="6">
    <source>
        <dbReference type="ARBA" id="ARBA00023136"/>
    </source>
</evidence>
<evidence type="ECO:0000256" key="4">
    <source>
        <dbReference type="ARBA" id="ARBA00022692"/>
    </source>
</evidence>
<dbReference type="Proteomes" id="UP000256763">
    <property type="component" value="Unassembled WGS sequence"/>
</dbReference>
<accession>A0A3E0WJQ8</accession>
<dbReference type="GO" id="GO:0005886">
    <property type="term" value="C:plasma membrane"/>
    <property type="evidence" value="ECO:0007669"/>
    <property type="project" value="UniProtKB-SubCell"/>
</dbReference>
<keyword evidence="3" id="KW-1003">Cell membrane</keyword>
<keyword evidence="4 7" id="KW-0812">Transmembrane</keyword>
<dbReference type="CDD" id="cd13127">
    <property type="entry name" value="MATE_tuaB_like"/>
    <property type="match status" value="1"/>
</dbReference>
<comment type="caution">
    <text evidence="8">The sequence shown here is derived from an EMBL/GenBank/DDBJ whole genome shotgun (WGS) entry which is preliminary data.</text>
</comment>
<gene>
    <name evidence="8" type="ORF">CAL65_20485</name>
</gene>
<dbReference type="EMBL" id="NFZW01000034">
    <property type="protein sequence ID" value="RFA32115.1"/>
    <property type="molecule type" value="Genomic_DNA"/>
</dbReference>
<evidence type="ECO:0000256" key="1">
    <source>
        <dbReference type="ARBA" id="ARBA00004651"/>
    </source>
</evidence>
<evidence type="ECO:0000256" key="3">
    <source>
        <dbReference type="ARBA" id="ARBA00022475"/>
    </source>
</evidence>
<comment type="subcellular location">
    <subcellularLocation>
        <location evidence="1">Cell membrane</location>
        <topology evidence="1">Multi-pass membrane protein</topology>
    </subcellularLocation>
</comment>
<feature type="transmembrane region" description="Helical" evidence="7">
    <location>
        <begin position="320"/>
        <end position="339"/>
    </location>
</feature>
<feature type="transmembrane region" description="Helical" evidence="7">
    <location>
        <begin position="384"/>
        <end position="406"/>
    </location>
</feature>
<evidence type="ECO:0000256" key="5">
    <source>
        <dbReference type="ARBA" id="ARBA00022989"/>
    </source>
</evidence>
<feature type="transmembrane region" description="Helical" evidence="7">
    <location>
        <begin position="176"/>
        <end position="194"/>
    </location>
</feature>
<keyword evidence="5 7" id="KW-1133">Transmembrane helix</keyword>
<organism evidence="8 9">
    <name type="scientific">Alkalilimnicola ehrlichii</name>
    <dbReference type="NCBI Taxonomy" id="351052"/>
    <lineage>
        <taxon>Bacteria</taxon>
        <taxon>Pseudomonadati</taxon>
        <taxon>Pseudomonadota</taxon>
        <taxon>Gammaproteobacteria</taxon>
        <taxon>Chromatiales</taxon>
        <taxon>Ectothiorhodospiraceae</taxon>
        <taxon>Alkalilimnicola</taxon>
    </lineage>
</organism>
<feature type="transmembrane region" description="Helical" evidence="7">
    <location>
        <begin position="286"/>
        <end position="308"/>
    </location>
</feature>
<evidence type="ECO:0000313" key="8">
    <source>
        <dbReference type="EMBL" id="RFA32115.1"/>
    </source>
</evidence>
<feature type="transmembrane region" description="Helical" evidence="7">
    <location>
        <begin position="113"/>
        <end position="137"/>
    </location>
</feature>
<proteinExistence type="inferred from homology"/>
<feature type="transmembrane region" description="Helical" evidence="7">
    <location>
        <begin position="206"/>
        <end position="226"/>
    </location>
</feature>
<evidence type="ECO:0000256" key="2">
    <source>
        <dbReference type="ARBA" id="ARBA00007430"/>
    </source>
</evidence>
<feature type="transmembrane region" description="Helical" evidence="7">
    <location>
        <begin position="360"/>
        <end position="378"/>
    </location>
</feature>
<dbReference type="PANTHER" id="PTHR30250">
    <property type="entry name" value="PST FAMILY PREDICTED COLANIC ACID TRANSPORTER"/>
    <property type="match status" value="1"/>
</dbReference>
<evidence type="ECO:0000256" key="7">
    <source>
        <dbReference type="SAM" id="Phobius"/>
    </source>
</evidence>
<sequence>MDFATVKRAVITGFAWQGATKVVVQTASWASTIFVARLIAPSDYGVMAAAAMFTQLLVLVTELGMAQGLIQAKETTRRQEDGVFYLSLLLGVLTYGGLYLVTPFVAAFFDMPILNQILPVLGVVVILGSLKTVPLAIVMRKMNFRYRSLVEMGQSLVMTVTVIVLAVQGFGVWSLVWGPIAANLFVALAYLPLLKRIPLPTMFSSAVVRIVSFGVKVTATNVLYFSWTRSDVTIIGRFLGERALGFYSMAFQFALLPLDKVGSIFNQVLFPALSRLQDNLAESRQLFLSLHRALLIISYPLIFGLIAIADDFIELLLTEVWLPIVPYLQVLCLVSAVRISGMLMPPVLYARGQPGLMVRYSVLCASVLPLTFFIGAQYGLPGVVLGWLLVYPFLYLVLARFGLRALGLRWRELLQSAAPAVTATLAMFLGVVLFRTYFAESLPLFTRVFAAIGVGGALYLGVLAVLFRTQLAELKQRVLMLRGGNASL</sequence>
<reference evidence="9" key="1">
    <citation type="submission" date="2017-05" db="EMBL/GenBank/DDBJ databases">
        <authorList>
            <person name="Sharma S."/>
            <person name="Sidhu C."/>
            <person name="Pinnaka A.K."/>
        </authorList>
    </citation>
    <scope>NUCLEOTIDE SEQUENCE [LARGE SCALE GENOMIC DNA]</scope>
    <source>
        <strain evidence="9">AK93</strain>
    </source>
</reference>
<keyword evidence="9" id="KW-1185">Reference proteome</keyword>
<dbReference type="AlphaFoldDB" id="A0A3E0WJQ8"/>
<dbReference type="PANTHER" id="PTHR30250:SF10">
    <property type="entry name" value="LIPOPOLYSACCHARIDE BIOSYNTHESIS PROTEIN WZXC"/>
    <property type="match status" value="1"/>
</dbReference>
<feature type="transmembrane region" description="Helical" evidence="7">
    <location>
        <begin position="418"/>
        <end position="438"/>
    </location>
</feature>
<dbReference type="InterPro" id="IPR050833">
    <property type="entry name" value="Poly_Biosynth_Transport"/>
</dbReference>
<feature type="transmembrane region" description="Helical" evidence="7">
    <location>
        <begin position="44"/>
        <end position="70"/>
    </location>
</feature>
<feature type="transmembrane region" description="Helical" evidence="7">
    <location>
        <begin position="82"/>
        <end position="101"/>
    </location>
</feature>
<name>A0A3E0WJQ8_9GAMM</name>
<dbReference type="OrthoDB" id="8538786at2"/>